<organism evidence="2 3">
    <name type="scientific">Gopherus evgoodei</name>
    <name type="common">Goodes thornscrub tortoise</name>
    <dbReference type="NCBI Taxonomy" id="1825980"/>
    <lineage>
        <taxon>Eukaryota</taxon>
        <taxon>Metazoa</taxon>
        <taxon>Chordata</taxon>
        <taxon>Craniata</taxon>
        <taxon>Vertebrata</taxon>
        <taxon>Euteleostomi</taxon>
        <taxon>Archelosauria</taxon>
        <taxon>Testudinata</taxon>
        <taxon>Testudines</taxon>
        <taxon>Cryptodira</taxon>
        <taxon>Durocryptodira</taxon>
        <taxon>Testudinoidea</taxon>
        <taxon>Testudinidae</taxon>
        <taxon>Gopherus</taxon>
    </lineage>
</organism>
<dbReference type="OrthoDB" id="6020735at2759"/>
<evidence type="ECO:0000313" key="2">
    <source>
        <dbReference type="Ensembl" id="ENSGEVP00005002820.1"/>
    </source>
</evidence>
<name>A0A8C4VIC8_9SAUR</name>
<reference evidence="2" key="2">
    <citation type="submission" date="2025-09" db="UniProtKB">
        <authorList>
            <consortium name="Ensembl"/>
        </authorList>
    </citation>
    <scope>IDENTIFICATION</scope>
</reference>
<accession>A0A8C4VIC8</accession>
<proteinExistence type="predicted"/>
<dbReference type="AlphaFoldDB" id="A0A8C4VIC8"/>
<sequence>AQAGREPRRVGSRRSADNRGRSASDAAVSTRAPLAARGLGPAPALDEPGEGARGALRLVSLFLCLQGSGRFHAGQRRQSPAKSKVCLNQKNPQAFCSLYDQNGVAVPNEESQNRLLTVADTTEQMAFNISSATQVGHQLAVIGDEFNSTYSRKLEDMLFHLAQGMAVNVLKILHMHVWKSIIKSFRSLLNNGWTKRVVAYGSWQISRLPLSPCARD</sequence>
<feature type="compositionally biased region" description="Basic and acidic residues" evidence="1">
    <location>
        <begin position="1"/>
        <end position="22"/>
    </location>
</feature>
<feature type="region of interest" description="Disordered" evidence="1">
    <location>
        <begin position="1"/>
        <end position="48"/>
    </location>
</feature>
<dbReference type="Ensembl" id="ENSGEVT00005002953.1">
    <property type="protein sequence ID" value="ENSGEVP00005002820.1"/>
    <property type="gene ID" value="ENSGEVG00005002092.1"/>
</dbReference>
<keyword evidence="3" id="KW-1185">Reference proteome</keyword>
<feature type="compositionally biased region" description="Low complexity" evidence="1">
    <location>
        <begin position="31"/>
        <end position="45"/>
    </location>
</feature>
<evidence type="ECO:0000313" key="3">
    <source>
        <dbReference type="Proteomes" id="UP000694390"/>
    </source>
</evidence>
<evidence type="ECO:0000256" key="1">
    <source>
        <dbReference type="SAM" id="MobiDB-lite"/>
    </source>
</evidence>
<dbReference type="GeneTree" id="ENSGT01030000235072"/>
<reference evidence="2" key="1">
    <citation type="submission" date="2025-08" db="UniProtKB">
        <authorList>
            <consortium name="Ensembl"/>
        </authorList>
    </citation>
    <scope>IDENTIFICATION</scope>
</reference>
<protein>
    <submittedName>
        <fullName evidence="2">Uncharacterized protein</fullName>
    </submittedName>
</protein>
<dbReference type="Proteomes" id="UP000694390">
    <property type="component" value="Unassembled WGS sequence"/>
</dbReference>